<dbReference type="PANTHER" id="PTHR37424:SF1">
    <property type="entry name" value="BACTERIOFERRITIN-ASSOCIATED FERREDOXIN"/>
    <property type="match status" value="1"/>
</dbReference>
<dbReference type="InterPro" id="IPR052371">
    <property type="entry name" value="BFD-associated_ferredoxin"/>
</dbReference>
<evidence type="ECO:0000259" key="9">
    <source>
        <dbReference type="Pfam" id="PF04324"/>
    </source>
</evidence>
<evidence type="ECO:0000256" key="7">
    <source>
        <dbReference type="ARBA" id="ARBA00039386"/>
    </source>
</evidence>
<dbReference type="GO" id="GO:0051537">
    <property type="term" value="F:2 iron, 2 sulfur cluster binding"/>
    <property type="evidence" value="ECO:0007669"/>
    <property type="project" value="UniProtKB-KW"/>
</dbReference>
<dbReference type="RefSeq" id="WP_094798176.1">
    <property type="nucleotide sequence ID" value="NZ_NEVN01000001.1"/>
</dbReference>
<evidence type="ECO:0000256" key="3">
    <source>
        <dbReference type="ARBA" id="ARBA00022723"/>
    </source>
</evidence>
<dbReference type="OrthoDB" id="9815350at2"/>
<evidence type="ECO:0000256" key="6">
    <source>
        <dbReference type="ARBA" id="ARBA00023014"/>
    </source>
</evidence>
<dbReference type="Gene3D" id="1.10.10.1100">
    <property type="entry name" value="BFD-like [2Fe-2S]-binding domain"/>
    <property type="match status" value="1"/>
</dbReference>
<evidence type="ECO:0000256" key="1">
    <source>
        <dbReference type="ARBA" id="ARBA00022448"/>
    </source>
</evidence>
<comment type="caution">
    <text evidence="10">The sequence shown here is derived from an EMBL/GenBank/DDBJ whole genome shotgun (WGS) entry which is preliminary data.</text>
</comment>
<reference evidence="10 11" key="1">
    <citation type="submission" date="2017-05" db="EMBL/GenBank/DDBJ databases">
        <title>Complete and WGS of Bordetella genogroups.</title>
        <authorList>
            <person name="Spilker T."/>
            <person name="LiPuma J."/>
        </authorList>
    </citation>
    <scope>NUCLEOTIDE SEQUENCE [LARGE SCALE GENOMIC DNA]</scope>
    <source>
        <strain evidence="10 11">AU10456</strain>
    </source>
</reference>
<sequence>MYVCICNAVTERQIRACVDSGAATLGDLQFELGVASCCGRCASTATEYLPGGRSSSVCDVRSLAVPVNAPPAMLEADALAANAGVDTEAAAANSPLRAFPIPLVAAA</sequence>
<keyword evidence="6" id="KW-0411">Iron-sulfur</keyword>
<proteinExistence type="inferred from homology"/>
<evidence type="ECO:0000256" key="8">
    <source>
        <dbReference type="ARBA" id="ARBA00046332"/>
    </source>
</evidence>
<keyword evidence="11" id="KW-1185">Reference proteome</keyword>
<dbReference type="AlphaFoldDB" id="A0A261U0Q5"/>
<keyword evidence="3" id="KW-0479">Metal-binding</keyword>
<dbReference type="Pfam" id="PF04324">
    <property type="entry name" value="Fer2_BFD"/>
    <property type="match status" value="1"/>
</dbReference>
<dbReference type="InterPro" id="IPR041854">
    <property type="entry name" value="BFD-like_2Fe2S-bd_dom_sf"/>
</dbReference>
<evidence type="ECO:0000313" key="11">
    <source>
        <dbReference type="Proteomes" id="UP000216913"/>
    </source>
</evidence>
<dbReference type="GO" id="GO:0046872">
    <property type="term" value="F:metal ion binding"/>
    <property type="evidence" value="ECO:0007669"/>
    <property type="project" value="UniProtKB-KW"/>
</dbReference>
<keyword evidence="1" id="KW-0813">Transport</keyword>
<feature type="domain" description="BFD-like [2Fe-2S]-binding" evidence="9">
    <location>
        <begin position="2"/>
        <end position="49"/>
    </location>
</feature>
<dbReference type="PANTHER" id="PTHR37424">
    <property type="entry name" value="BACTERIOFERRITIN-ASSOCIATED FERREDOXIN"/>
    <property type="match status" value="1"/>
</dbReference>
<keyword evidence="2" id="KW-0001">2Fe-2S</keyword>
<evidence type="ECO:0000256" key="2">
    <source>
        <dbReference type="ARBA" id="ARBA00022714"/>
    </source>
</evidence>
<gene>
    <name evidence="10" type="ORF">CAL25_01515</name>
</gene>
<organism evidence="10 11">
    <name type="scientific">Bordetella genomosp. 5</name>
    <dbReference type="NCBI Taxonomy" id="1395608"/>
    <lineage>
        <taxon>Bacteria</taxon>
        <taxon>Pseudomonadati</taxon>
        <taxon>Pseudomonadota</taxon>
        <taxon>Betaproteobacteria</taxon>
        <taxon>Burkholderiales</taxon>
        <taxon>Alcaligenaceae</taxon>
        <taxon>Bordetella</taxon>
    </lineage>
</organism>
<dbReference type="Proteomes" id="UP000216913">
    <property type="component" value="Unassembled WGS sequence"/>
</dbReference>
<dbReference type="EMBL" id="NEVP01000001">
    <property type="protein sequence ID" value="OZI55121.1"/>
    <property type="molecule type" value="Genomic_DNA"/>
</dbReference>
<dbReference type="InterPro" id="IPR007419">
    <property type="entry name" value="BFD-like_2Fe2S-bd_dom"/>
</dbReference>
<keyword evidence="5" id="KW-0408">Iron</keyword>
<name>A0A261U0Q5_9BORD</name>
<comment type="similarity">
    <text evidence="8">Belongs to the Bfd family.</text>
</comment>
<protein>
    <recommendedName>
        <fullName evidence="7">Bacterioferritin-associated ferredoxin</fullName>
    </recommendedName>
</protein>
<accession>A0A261U0Q5</accession>
<evidence type="ECO:0000256" key="4">
    <source>
        <dbReference type="ARBA" id="ARBA00022982"/>
    </source>
</evidence>
<evidence type="ECO:0000256" key="5">
    <source>
        <dbReference type="ARBA" id="ARBA00023004"/>
    </source>
</evidence>
<keyword evidence="4" id="KW-0249">Electron transport</keyword>
<evidence type="ECO:0000313" key="10">
    <source>
        <dbReference type="EMBL" id="OZI55121.1"/>
    </source>
</evidence>